<dbReference type="PROSITE" id="PS51733">
    <property type="entry name" value="BPL_LPL_CATALYTIC"/>
    <property type="match status" value="1"/>
</dbReference>
<dbReference type="GO" id="GO:0003677">
    <property type="term" value="F:DNA binding"/>
    <property type="evidence" value="ECO:0007669"/>
    <property type="project" value="UniProtKB-UniRule"/>
</dbReference>
<feature type="compositionally biased region" description="Basic and acidic residues" evidence="9">
    <location>
        <begin position="623"/>
        <end position="636"/>
    </location>
</feature>
<dbReference type="Gene3D" id="1.10.30.10">
    <property type="entry name" value="High mobility group box domain"/>
    <property type="match status" value="1"/>
</dbReference>
<evidence type="ECO:0000259" key="11">
    <source>
        <dbReference type="PROSITE" id="PS51733"/>
    </source>
</evidence>
<dbReference type="GO" id="GO:0005634">
    <property type="term" value="C:nucleus"/>
    <property type="evidence" value="ECO:0007669"/>
    <property type="project" value="UniProtKB-UniRule"/>
</dbReference>
<sequence>MGYCRTLNGPGNRLIKQYVQMGGKYLGLCAGGYYGSARCEFEVGKQGMEVLGDRELAFFPGTCRGLAFPGFQYHSEAGTRAAQLAVHQENFSGAVVQGLRSYYNGGGVFVDAGAYADRGVEVLASYTEIVAVDTGVDKAAVVYCKVGEGAAILTGPHPEFSGANLSIGDPSGPKDYDKVIDALVADEQLRVDFMKGCLGKLGLVVSDDVSAVPSLSKLHLSAARPSIVGDLLSTWREAGIVDRDGELYVIRGENDTFVIEEQGPTRWDLTSMVEAIGDSVSDLLTSTQQSQIIDYNAVTKTVVAHDRQLPESKETAHFNHHAFYSHLQNYHRLARNADARFGSTLLYGEVVTSTSTMLEKNTTLLSHMPIGLTATATTQVAGRGRGSNVWVSPPGSLMFSTVMRHSMALSNAAPVVFVQYLAALAIVAGIKKYDRGYEKLPIKLKWPNDIYALDWSSAKESYVKIGGILVNSSYAGGDYTLVCGIGLNVNNSAPTTSISMLAKKAGLPGLTLERLLASVLAQFEALYTRFCRTGFDSELEQQYYSDWLHTDQVVTLETENGARARIKGITKDWGLLIAEELGTDSSTTPRKRQPHFKHFQDTHTHSDMPKETKTTRGAAKKAGKADGGRKKKDPNQPKRGLSAYMFFANEQREKVREDNPGIKFGEVGKLLGEKWKALSEKQKAPYEAKAATDKKRYETEKAAYTAGGVADDDEDDE</sequence>
<evidence type="ECO:0000256" key="6">
    <source>
        <dbReference type="ARBA" id="ARBA00057588"/>
    </source>
</evidence>
<dbReference type="Pfam" id="PF03099">
    <property type="entry name" value="BPL_LplA_LipB"/>
    <property type="match status" value="1"/>
</dbReference>
<dbReference type="Proteomes" id="UP000503462">
    <property type="component" value="Chromosome 1"/>
</dbReference>
<dbReference type="Pfam" id="PF09825">
    <property type="entry name" value="BPL_N"/>
    <property type="match status" value="1"/>
</dbReference>
<dbReference type="EMBL" id="CP051139">
    <property type="protein sequence ID" value="QIW95722.1"/>
    <property type="molecule type" value="Genomic_DNA"/>
</dbReference>
<evidence type="ECO:0000256" key="5">
    <source>
        <dbReference type="ARBA" id="ARBA00043963"/>
    </source>
</evidence>
<organism evidence="12 13">
    <name type="scientific">Peltaster fructicola</name>
    <dbReference type="NCBI Taxonomy" id="286661"/>
    <lineage>
        <taxon>Eukaryota</taxon>
        <taxon>Fungi</taxon>
        <taxon>Dikarya</taxon>
        <taxon>Ascomycota</taxon>
        <taxon>Pezizomycotina</taxon>
        <taxon>Dothideomycetes</taxon>
        <taxon>Dothideomycetes incertae sedis</taxon>
        <taxon>Peltaster</taxon>
    </lineage>
</organism>
<reference evidence="12 13" key="1">
    <citation type="journal article" date="2016" name="Sci. Rep.">
        <title>Peltaster fructicola genome reveals evolution from an invasive phytopathogen to an ectophytic parasite.</title>
        <authorList>
            <person name="Xu C."/>
            <person name="Chen H."/>
            <person name="Gleason M.L."/>
            <person name="Xu J.R."/>
            <person name="Liu H."/>
            <person name="Zhang R."/>
            <person name="Sun G."/>
        </authorList>
    </citation>
    <scope>NUCLEOTIDE SEQUENCE [LARGE SCALE GENOMIC DNA]</scope>
    <source>
        <strain evidence="12 13">LNHT1506</strain>
    </source>
</reference>
<feature type="DNA-binding region" description="HMG box" evidence="8">
    <location>
        <begin position="637"/>
        <end position="705"/>
    </location>
</feature>
<evidence type="ECO:0000256" key="1">
    <source>
        <dbReference type="ARBA" id="ARBA00009934"/>
    </source>
</evidence>
<keyword evidence="2" id="KW-0436">Ligase</keyword>
<dbReference type="AlphaFoldDB" id="A0A6H0XLX9"/>
<evidence type="ECO:0000256" key="4">
    <source>
        <dbReference type="ARBA" id="ARBA00023242"/>
    </source>
</evidence>
<feature type="region of interest" description="Disordered" evidence="9">
    <location>
        <begin position="584"/>
        <end position="641"/>
    </location>
</feature>
<dbReference type="InterPro" id="IPR004143">
    <property type="entry name" value="BPL_LPL_catalytic"/>
</dbReference>
<dbReference type="Pfam" id="PF00505">
    <property type="entry name" value="HMG_box"/>
    <property type="match status" value="1"/>
</dbReference>
<dbReference type="SMART" id="SM00398">
    <property type="entry name" value="HMG"/>
    <property type="match status" value="1"/>
</dbReference>
<keyword evidence="3 8" id="KW-0238">DNA-binding</keyword>
<dbReference type="PANTHER" id="PTHR12835:SF5">
    <property type="entry name" value="BIOTIN--PROTEIN LIGASE"/>
    <property type="match status" value="1"/>
</dbReference>
<dbReference type="PRINTS" id="PR00886">
    <property type="entry name" value="HIGHMOBLTY12"/>
</dbReference>
<accession>A0A6H0XLX9</accession>
<dbReference type="Gene3D" id="3.30.930.10">
    <property type="entry name" value="Bira Bifunctional Protein, Domain 2"/>
    <property type="match status" value="1"/>
</dbReference>
<keyword evidence="4 8" id="KW-0539">Nucleus</keyword>
<dbReference type="SUPFAM" id="SSF47095">
    <property type="entry name" value="HMG-box"/>
    <property type="match status" value="1"/>
</dbReference>
<dbReference type="CDD" id="cd01390">
    <property type="entry name" value="HMG-box_NHP6-like"/>
    <property type="match status" value="1"/>
</dbReference>
<evidence type="ECO:0000256" key="2">
    <source>
        <dbReference type="ARBA" id="ARBA00022598"/>
    </source>
</evidence>
<feature type="domain" description="BPL/LPL catalytic" evidence="11">
    <location>
        <begin position="336"/>
        <end position="531"/>
    </location>
</feature>
<proteinExistence type="inferred from homology"/>
<evidence type="ECO:0000256" key="7">
    <source>
        <dbReference type="ARBA" id="ARBA00067275"/>
    </source>
</evidence>
<comment type="function">
    <text evidence="6">DNA-binding protein that induces severe bending of DNA. Required for DNA-binding by the FACT complex, a general chromatin factor that acts to reorganize nucleosomes. The FACT complex is involved in multiple processes that require DNA as a template such as mRNA elongation, DNA replication and DNA repair. Also augments the fidelity of transcription by RNA polymerase III independently of any role in the FACT complex.</text>
</comment>
<comment type="similarity">
    <text evidence="1">Belongs to the biotin--protein ligase family.</text>
</comment>
<comment type="similarity">
    <text evidence="5">Belongs to the NHP6 family.</text>
</comment>
<dbReference type="OrthoDB" id="10250105at2759"/>
<dbReference type="InterPro" id="IPR009071">
    <property type="entry name" value="HMG_box_dom"/>
</dbReference>
<dbReference type="PROSITE" id="PS50118">
    <property type="entry name" value="HMG_BOX_2"/>
    <property type="match status" value="1"/>
</dbReference>
<feature type="compositionally biased region" description="Basic and acidic residues" evidence="9">
    <location>
        <begin position="598"/>
        <end position="614"/>
    </location>
</feature>
<feature type="domain" description="HMG box" evidence="10">
    <location>
        <begin position="637"/>
        <end position="705"/>
    </location>
</feature>
<dbReference type="InterPro" id="IPR036910">
    <property type="entry name" value="HMG_box_dom_sf"/>
</dbReference>
<evidence type="ECO:0000256" key="9">
    <source>
        <dbReference type="SAM" id="MobiDB-lite"/>
    </source>
</evidence>
<dbReference type="CDD" id="cd16442">
    <property type="entry name" value="BPL"/>
    <property type="match status" value="1"/>
</dbReference>
<evidence type="ECO:0000256" key="8">
    <source>
        <dbReference type="PROSITE-ProRule" id="PRU00267"/>
    </source>
</evidence>
<dbReference type="InterPro" id="IPR004408">
    <property type="entry name" value="Biotin_CoA_COase_ligase"/>
</dbReference>
<dbReference type="GO" id="GO:0004077">
    <property type="term" value="F:biotin--[biotin carboxyl-carrier protein] ligase activity"/>
    <property type="evidence" value="ECO:0007669"/>
    <property type="project" value="InterPro"/>
</dbReference>
<dbReference type="GO" id="GO:0005737">
    <property type="term" value="C:cytoplasm"/>
    <property type="evidence" value="ECO:0007669"/>
    <property type="project" value="TreeGrafter"/>
</dbReference>
<dbReference type="InterPro" id="IPR019197">
    <property type="entry name" value="Biotin-prot_ligase_N"/>
</dbReference>
<keyword evidence="13" id="KW-1185">Reference proteome</keyword>
<evidence type="ECO:0000256" key="3">
    <source>
        <dbReference type="ARBA" id="ARBA00023125"/>
    </source>
</evidence>
<dbReference type="SUPFAM" id="SSF55681">
    <property type="entry name" value="Class II aaRS and biotin synthetases"/>
    <property type="match status" value="1"/>
</dbReference>
<evidence type="ECO:0000259" key="10">
    <source>
        <dbReference type="PROSITE" id="PS50118"/>
    </source>
</evidence>
<dbReference type="InterPro" id="IPR045864">
    <property type="entry name" value="aa-tRNA-synth_II/BPL/LPL"/>
</dbReference>
<evidence type="ECO:0000313" key="12">
    <source>
        <dbReference type="EMBL" id="QIW95722.1"/>
    </source>
</evidence>
<name>A0A6H0XLX9_9PEZI</name>
<dbReference type="NCBIfam" id="TIGR00121">
    <property type="entry name" value="birA_ligase"/>
    <property type="match status" value="1"/>
</dbReference>
<dbReference type="PANTHER" id="PTHR12835">
    <property type="entry name" value="BIOTIN PROTEIN LIGASE"/>
    <property type="match status" value="1"/>
</dbReference>
<protein>
    <recommendedName>
        <fullName evidence="7">Non-histone chromosomal protein 6</fullName>
    </recommendedName>
</protein>
<dbReference type="FunFam" id="1.10.30.10:FF:000016">
    <property type="entry name" value="FACT complex subunit SSRP1"/>
    <property type="match status" value="1"/>
</dbReference>
<gene>
    <name evidence="12" type="ORF">AMS68_001240</name>
</gene>
<evidence type="ECO:0000313" key="13">
    <source>
        <dbReference type="Proteomes" id="UP000503462"/>
    </source>
</evidence>